<feature type="domain" description="X8" evidence="11">
    <location>
        <begin position="383"/>
        <end position="473"/>
    </location>
</feature>
<keyword evidence="10" id="KW-0812">Transmembrane</keyword>
<keyword evidence="9" id="KW-0808">Transferase</keyword>
<evidence type="ECO:0000256" key="6">
    <source>
        <dbReference type="ARBA" id="ARBA00023157"/>
    </source>
</evidence>
<dbReference type="OrthoDB" id="421038at2759"/>
<sequence length="537" mass="56449">MKNFAPAASIAVALGSLLFGTVTAQDVDPIVIKGTKFFYKTNGTEFYIKGIAYQQDFVSDGANSSNGYTDPLADPAGCSRDLPYLVQLSTNTIRVYAIDPTKDHSECMNMFANAGIYVIADLGSPSESIDSNNPTWTTEIYERYTGVVDALANYTNTLGFFAGNEVITQPNNTFAAPFVKAAVRDTKAYIKSKYRAIGVGYAAEDNQYVRDALSNYMNCGSDQDDAVDFYGQNVYSWCGDSSFTQSGYNVRVEDYQNYTVPVFFAEYGCNTAGTRLFTETPVLYGPMMDGVFSGGIVYLYFQEANNYGLVSVSGSSVSTLPDFGNLKTEIATVSPSIVTSASYTPSNTVPRSCPTGWANFTAAASPLPPSPDAGLCECMYNSLGCTVAPDVSEESYGDLFGYVCGLPGGACDGIAANGTTGTYGQFGMCNSTQQLGYVLNQYYLAQDSSPSACSFSGSAVTQAAATPSGSCRDQLSSASVAISASGGSGGSRGSSGASSSSAGATGMNNVIHPAIGSLAFWLFVQLAVVSGIGMIML</sequence>
<dbReference type="GO" id="GO:0005886">
    <property type="term" value="C:plasma membrane"/>
    <property type="evidence" value="ECO:0007669"/>
    <property type="project" value="UniProtKB-SubCell"/>
</dbReference>
<evidence type="ECO:0000256" key="1">
    <source>
        <dbReference type="ARBA" id="ARBA00004609"/>
    </source>
</evidence>
<keyword evidence="13" id="KW-1185">Reference proteome</keyword>
<evidence type="ECO:0000256" key="9">
    <source>
        <dbReference type="RuleBase" id="RU361209"/>
    </source>
</evidence>
<dbReference type="Proteomes" id="UP000799537">
    <property type="component" value="Unassembled WGS sequence"/>
</dbReference>
<feature type="chain" id="PRO_5025719225" description="1,3-beta-glucanosyltransferase" evidence="9">
    <location>
        <begin position="25"/>
        <end position="537"/>
    </location>
</feature>
<dbReference type="GO" id="GO:0098552">
    <property type="term" value="C:side of membrane"/>
    <property type="evidence" value="ECO:0007669"/>
    <property type="project" value="UniProtKB-KW"/>
</dbReference>
<evidence type="ECO:0000256" key="3">
    <source>
        <dbReference type="ARBA" id="ARBA00022622"/>
    </source>
</evidence>
<keyword evidence="8 9" id="KW-0449">Lipoprotein</keyword>
<comment type="similarity">
    <text evidence="2 9">Belongs to the glycosyl hydrolase 72 family.</text>
</comment>
<dbReference type="EMBL" id="ML993579">
    <property type="protein sequence ID" value="KAF2173792.1"/>
    <property type="molecule type" value="Genomic_DNA"/>
</dbReference>
<feature type="signal peptide" evidence="9">
    <location>
        <begin position="1"/>
        <end position="24"/>
    </location>
</feature>
<dbReference type="PANTHER" id="PTHR31468">
    <property type="entry name" value="1,3-BETA-GLUCANOSYLTRANSFERASE GAS1"/>
    <property type="match status" value="1"/>
</dbReference>
<feature type="transmembrane region" description="Helical" evidence="10">
    <location>
        <begin position="518"/>
        <end position="536"/>
    </location>
</feature>
<dbReference type="EC" id="2.4.1.-" evidence="9"/>
<proteinExistence type="inferred from homology"/>
<evidence type="ECO:0000313" key="13">
    <source>
        <dbReference type="Proteomes" id="UP000799537"/>
    </source>
</evidence>
<name>A0A6A6D6E5_ZASCE</name>
<dbReference type="GO" id="GO:0042124">
    <property type="term" value="F:1,3-beta-glucanosyltransferase activity"/>
    <property type="evidence" value="ECO:0007669"/>
    <property type="project" value="TreeGrafter"/>
</dbReference>
<evidence type="ECO:0000256" key="5">
    <source>
        <dbReference type="ARBA" id="ARBA00023136"/>
    </source>
</evidence>
<keyword evidence="3 9" id="KW-0336">GPI-anchor</keyword>
<dbReference type="Pfam" id="PF07983">
    <property type="entry name" value="X8"/>
    <property type="match status" value="1"/>
</dbReference>
<dbReference type="FunFam" id="3.20.20.80:FF:000038">
    <property type="entry name" value="1,3-beta-glucanosyltransferase"/>
    <property type="match status" value="1"/>
</dbReference>
<dbReference type="InterPro" id="IPR004886">
    <property type="entry name" value="Glucanosyltransferase"/>
</dbReference>
<dbReference type="SUPFAM" id="SSF51445">
    <property type="entry name" value="(Trans)glycosidases"/>
    <property type="match status" value="1"/>
</dbReference>
<reference evidence="12" key="1">
    <citation type="journal article" date="2020" name="Stud. Mycol.">
        <title>101 Dothideomycetes genomes: a test case for predicting lifestyles and emergence of pathogens.</title>
        <authorList>
            <person name="Haridas S."/>
            <person name="Albert R."/>
            <person name="Binder M."/>
            <person name="Bloem J."/>
            <person name="Labutti K."/>
            <person name="Salamov A."/>
            <person name="Andreopoulos B."/>
            <person name="Baker S."/>
            <person name="Barry K."/>
            <person name="Bills G."/>
            <person name="Bluhm B."/>
            <person name="Cannon C."/>
            <person name="Castanera R."/>
            <person name="Culley D."/>
            <person name="Daum C."/>
            <person name="Ezra D."/>
            <person name="Gonzalez J."/>
            <person name="Henrissat B."/>
            <person name="Kuo A."/>
            <person name="Liang C."/>
            <person name="Lipzen A."/>
            <person name="Lutzoni F."/>
            <person name="Magnuson J."/>
            <person name="Mondo S."/>
            <person name="Nolan M."/>
            <person name="Ohm R."/>
            <person name="Pangilinan J."/>
            <person name="Park H.-J."/>
            <person name="Ramirez L."/>
            <person name="Alfaro M."/>
            <person name="Sun H."/>
            <person name="Tritt A."/>
            <person name="Yoshinaga Y."/>
            <person name="Zwiers L.-H."/>
            <person name="Turgeon B."/>
            <person name="Goodwin S."/>
            <person name="Spatafora J."/>
            <person name="Crous P."/>
            <person name="Grigoriev I."/>
        </authorList>
    </citation>
    <scope>NUCLEOTIDE SEQUENCE</scope>
    <source>
        <strain evidence="12">ATCC 36951</strain>
    </source>
</reference>
<accession>A0A6A6D6E5</accession>
<dbReference type="InterPro" id="IPR017853">
    <property type="entry name" value="GH"/>
</dbReference>
<dbReference type="GO" id="GO:0071970">
    <property type="term" value="P:fungal-type cell wall (1-&gt;3)-beta-D-glucan biosynthetic process"/>
    <property type="evidence" value="ECO:0007669"/>
    <property type="project" value="TreeGrafter"/>
</dbReference>
<dbReference type="AlphaFoldDB" id="A0A6A6D6E5"/>
<dbReference type="PANTHER" id="PTHR31468:SF2">
    <property type="entry name" value="1,3-BETA-GLUCANOSYLTRANSFERASE GAS1"/>
    <property type="match status" value="1"/>
</dbReference>
<gene>
    <name evidence="12" type="ORF">M409DRAFT_48716</name>
</gene>
<protein>
    <recommendedName>
        <fullName evidence="9">1,3-beta-glucanosyltransferase</fullName>
        <ecNumber evidence="9">2.4.1.-</ecNumber>
    </recommendedName>
</protein>
<organism evidence="12 13">
    <name type="scientific">Zasmidium cellare ATCC 36951</name>
    <dbReference type="NCBI Taxonomy" id="1080233"/>
    <lineage>
        <taxon>Eukaryota</taxon>
        <taxon>Fungi</taxon>
        <taxon>Dikarya</taxon>
        <taxon>Ascomycota</taxon>
        <taxon>Pezizomycotina</taxon>
        <taxon>Dothideomycetes</taxon>
        <taxon>Dothideomycetidae</taxon>
        <taxon>Mycosphaerellales</taxon>
        <taxon>Mycosphaerellaceae</taxon>
        <taxon>Zasmidium</taxon>
    </lineage>
</organism>
<comment type="subcellular location">
    <subcellularLocation>
        <location evidence="1 9">Cell membrane</location>
        <topology evidence="1 9">Lipid-anchor</topology>
        <topology evidence="1 9">GPI-anchor</topology>
    </subcellularLocation>
</comment>
<keyword evidence="4 9" id="KW-0732">Signal</keyword>
<evidence type="ECO:0000313" key="12">
    <source>
        <dbReference type="EMBL" id="KAF2173792.1"/>
    </source>
</evidence>
<dbReference type="GO" id="GO:0031505">
    <property type="term" value="P:fungal-type cell wall organization"/>
    <property type="evidence" value="ECO:0007669"/>
    <property type="project" value="TreeGrafter"/>
</dbReference>
<dbReference type="Pfam" id="PF03198">
    <property type="entry name" value="Glyco_hydro_72"/>
    <property type="match status" value="1"/>
</dbReference>
<dbReference type="Gene3D" id="3.20.20.80">
    <property type="entry name" value="Glycosidases"/>
    <property type="match status" value="1"/>
</dbReference>
<keyword evidence="10" id="KW-1133">Transmembrane helix</keyword>
<dbReference type="Gene3D" id="1.20.58.1040">
    <property type="match status" value="1"/>
</dbReference>
<evidence type="ECO:0000256" key="7">
    <source>
        <dbReference type="ARBA" id="ARBA00023180"/>
    </source>
</evidence>
<keyword evidence="5 9" id="KW-0472">Membrane</keyword>
<evidence type="ECO:0000256" key="10">
    <source>
        <dbReference type="SAM" id="Phobius"/>
    </source>
</evidence>
<comment type="function">
    <text evidence="9">Splits internally a 1,3-beta-glucan molecule and transfers the newly generated reducing end (the donor) to the non-reducing end of another 1,3-beta-glucan molecule (the acceptor) forming a 1,3-beta linkage, resulting in the elongation of 1,3-beta-glucan chains in the cell wall.</text>
</comment>
<keyword evidence="7" id="KW-0325">Glycoprotein</keyword>
<evidence type="ECO:0000256" key="8">
    <source>
        <dbReference type="ARBA" id="ARBA00023288"/>
    </source>
</evidence>
<evidence type="ECO:0000256" key="4">
    <source>
        <dbReference type="ARBA" id="ARBA00022729"/>
    </source>
</evidence>
<evidence type="ECO:0000259" key="11">
    <source>
        <dbReference type="SMART" id="SM00768"/>
    </source>
</evidence>
<dbReference type="GeneID" id="54564291"/>
<keyword evidence="6" id="KW-1015">Disulfide bond</keyword>
<dbReference type="RefSeq" id="XP_033674681.1">
    <property type="nucleotide sequence ID" value="XM_033811019.1"/>
</dbReference>
<dbReference type="SMART" id="SM00768">
    <property type="entry name" value="X8"/>
    <property type="match status" value="1"/>
</dbReference>
<dbReference type="InterPro" id="IPR012946">
    <property type="entry name" value="X8"/>
</dbReference>
<evidence type="ECO:0000256" key="2">
    <source>
        <dbReference type="ARBA" id="ARBA00007528"/>
    </source>
</evidence>